<proteinExistence type="predicted"/>
<dbReference type="Gene3D" id="3.80.10.10">
    <property type="entry name" value="Ribonuclease Inhibitor"/>
    <property type="match status" value="1"/>
</dbReference>
<dbReference type="EMBL" id="JACAZF010000008">
    <property type="protein sequence ID" value="KAF7297020.1"/>
    <property type="molecule type" value="Genomic_DNA"/>
</dbReference>
<dbReference type="Gene3D" id="1.20.1280.50">
    <property type="match status" value="1"/>
</dbReference>
<gene>
    <name evidence="1" type="ORF">MIND_00934500</name>
</gene>
<accession>A0A8H6SCI0</accession>
<dbReference type="Proteomes" id="UP000636479">
    <property type="component" value="Unassembled WGS sequence"/>
</dbReference>
<name>A0A8H6SCI0_9AGAR</name>
<reference evidence="1" key="1">
    <citation type="submission" date="2020-05" db="EMBL/GenBank/DDBJ databases">
        <title>Mycena genomes resolve the evolution of fungal bioluminescence.</title>
        <authorList>
            <person name="Tsai I.J."/>
        </authorList>
    </citation>
    <scope>NUCLEOTIDE SEQUENCE</scope>
    <source>
        <strain evidence="1">171206Taipei</strain>
    </source>
</reference>
<dbReference type="RefSeq" id="XP_037217379.1">
    <property type="nucleotide sequence ID" value="XM_037365967.1"/>
</dbReference>
<sequence>MSIASLLREQIADIDSQLPALRQQLADLEARQAQFVAQLSEIKFPVLTLPHEVTLYIWSFVLEPWNPVYEYSEYVPAQPALVLASVCRVWRQLALSTTELWSTLIVSWPHTGPVYSILLASLFLKRSGSIRPLDVDFRFIGRPEHIQSIQVEEAFNTLKPVEGRLQRLRISYDGQGVDSAFLDPKILPDALPKLQVLDLGSFRLSDKTNNISTRSTPRLSYLRVESAQMARRLGLSPCNLVTLVLSCVEPVQTAEMLSAAPRLETLHLGKGRSEESVTGASRRRLGGDLCLVHLRELSCLHADWAELIDRLSLPRLESAILGYSLDTRAAAAFTLCIRCNPQPPLRELTIRGIAVGATWRAIVCLPPTVSELTLDALPWDFAHTAQFCQDVRTRLLLPGLKHLRVENWACNYEDPATVATVGLWVDTVASRWIDRTTAKSVNSASPESAPPPVRLKSFFLGLSNSDDSDWHIKELQVLDPLRKMKDEGLDVRVFIKNRFTCSLPI</sequence>
<evidence type="ECO:0000313" key="1">
    <source>
        <dbReference type="EMBL" id="KAF7297020.1"/>
    </source>
</evidence>
<dbReference type="InterPro" id="IPR032675">
    <property type="entry name" value="LRR_dom_sf"/>
</dbReference>
<organism evidence="1 2">
    <name type="scientific">Mycena indigotica</name>
    <dbReference type="NCBI Taxonomy" id="2126181"/>
    <lineage>
        <taxon>Eukaryota</taxon>
        <taxon>Fungi</taxon>
        <taxon>Dikarya</taxon>
        <taxon>Basidiomycota</taxon>
        <taxon>Agaricomycotina</taxon>
        <taxon>Agaricomycetes</taxon>
        <taxon>Agaricomycetidae</taxon>
        <taxon>Agaricales</taxon>
        <taxon>Marasmiineae</taxon>
        <taxon>Mycenaceae</taxon>
        <taxon>Mycena</taxon>
    </lineage>
</organism>
<evidence type="ECO:0000313" key="2">
    <source>
        <dbReference type="Proteomes" id="UP000636479"/>
    </source>
</evidence>
<protein>
    <submittedName>
        <fullName evidence="1">F-box domain-containing protein</fullName>
    </submittedName>
</protein>
<dbReference type="OrthoDB" id="3266451at2759"/>
<dbReference type="AlphaFoldDB" id="A0A8H6SCI0"/>
<dbReference type="GeneID" id="59348483"/>
<keyword evidence="2" id="KW-1185">Reference proteome</keyword>
<dbReference type="SUPFAM" id="SSF52058">
    <property type="entry name" value="L domain-like"/>
    <property type="match status" value="1"/>
</dbReference>
<comment type="caution">
    <text evidence="1">The sequence shown here is derived from an EMBL/GenBank/DDBJ whole genome shotgun (WGS) entry which is preliminary data.</text>
</comment>